<dbReference type="InterPro" id="IPR029063">
    <property type="entry name" value="SAM-dependent_MTases_sf"/>
</dbReference>
<accession>A0A0N1HQG4</accession>
<evidence type="ECO:0000259" key="1">
    <source>
        <dbReference type="Pfam" id="PF13649"/>
    </source>
</evidence>
<gene>
    <name evidence="2" type="ORF">AB675_11556</name>
</gene>
<dbReference type="Pfam" id="PF13649">
    <property type="entry name" value="Methyltransf_25"/>
    <property type="match status" value="1"/>
</dbReference>
<dbReference type="Proteomes" id="UP000038010">
    <property type="component" value="Unassembled WGS sequence"/>
</dbReference>
<dbReference type="VEuPathDB" id="FungiDB:AB675_11556"/>
<dbReference type="Gene3D" id="3.40.50.150">
    <property type="entry name" value="Vaccinia Virus protein VP39"/>
    <property type="match status" value="1"/>
</dbReference>
<dbReference type="RefSeq" id="XP_018000148.1">
    <property type="nucleotide sequence ID" value="XM_018140414.1"/>
</dbReference>
<dbReference type="OrthoDB" id="417697at2759"/>
<evidence type="ECO:0000313" key="2">
    <source>
        <dbReference type="EMBL" id="KPI40185.1"/>
    </source>
</evidence>
<protein>
    <recommendedName>
        <fullName evidence="1">Methyltransferase domain-containing protein</fullName>
    </recommendedName>
</protein>
<organism evidence="2 3">
    <name type="scientific">Cyphellophora attinorum</name>
    <dbReference type="NCBI Taxonomy" id="1664694"/>
    <lineage>
        <taxon>Eukaryota</taxon>
        <taxon>Fungi</taxon>
        <taxon>Dikarya</taxon>
        <taxon>Ascomycota</taxon>
        <taxon>Pezizomycotina</taxon>
        <taxon>Eurotiomycetes</taxon>
        <taxon>Chaetothyriomycetidae</taxon>
        <taxon>Chaetothyriales</taxon>
        <taxon>Cyphellophoraceae</taxon>
        <taxon>Cyphellophora</taxon>
    </lineage>
</organism>
<name>A0A0N1HQG4_9EURO</name>
<comment type="caution">
    <text evidence="2">The sequence shown here is derived from an EMBL/GenBank/DDBJ whole genome shotgun (WGS) entry which is preliminary data.</text>
</comment>
<proteinExistence type="predicted"/>
<dbReference type="STRING" id="1664694.A0A0N1HQG4"/>
<evidence type="ECO:0000313" key="3">
    <source>
        <dbReference type="Proteomes" id="UP000038010"/>
    </source>
</evidence>
<feature type="domain" description="Methyltransferase" evidence="1">
    <location>
        <begin position="49"/>
        <end position="144"/>
    </location>
</feature>
<dbReference type="AlphaFoldDB" id="A0A0N1HQG4"/>
<reference evidence="2 3" key="1">
    <citation type="submission" date="2015-06" db="EMBL/GenBank/DDBJ databases">
        <title>Draft genome of the ant-associated black yeast Phialophora attae CBS 131958.</title>
        <authorList>
            <person name="Moreno L.F."/>
            <person name="Stielow B.J."/>
            <person name="de Hoog S."/>
            <person name="Vicente V.A."/>
            <person name="Weiss V.A."/>
            <person name="de Vries M."/>
            <person name="Cruz L.M."/>
            <person name="Souza E.M."/>
        </authorList>
    </citation>
    <scope>NUCLEOTIDE SEQUENCE [LARGE SCALE GENOMIC DNA]</scope>
    <source>
        <strain evidence="2 3">CBS 131958</strain>
    </source>
</reference>
<dbReference type="EMBL" id="LFJN01000013">
    <property type="protein sequence ID" value="KPI40185.1"/>
    <property type="molecule type" value="Genomic_DNA"/>
</dbReference>
<dbReference type="CDD" id="cd02440">
    <property type="entry name" value="AdoMet_MTases"/>
    <property type="match status" value="1"/>
</dbReference>
<keyword evidence="3" id="KW-1185">Reference proteome</keyword>
<dbReference type="GeneID" id="28732295"/>
<dbReference type="SUPFAM" id="SSF53335">
    <property type="entry name" value="S-adenosyl-L-methionine-dependent methyltransferases"/>
    <property type="match status" value="1"/>
</dbReference>
<sequence length="317" mass="35230">MRIPADYYMITRDPSEAARLDQQHRLVLNCQGYYFHPAISFDASSPTHVADLGTGSAAFLLGLAQHVHPDSQLHGFDIENTMFPPQSSLPANIRLHTADIKKPFEARWHGYFDIVHIASIQGEMRRDEWAVALKNAVTLLKPGGWLQWAESDFGVASRHAMRSAAPVGSAEASLCAVKEMRTETDQIERFSPFRPQILDRLTALLIDNARVQDCIYGYLNLHTLMADPAVGGLESVNRDVFALDRYDDGGECRRRSTAIFATAISHMLQAREDAGFGDVSEVHSGGLAGLMHEIEKDLAGGAWFTFHMGVFYGRKKQ</sequence>
<dbReference type="InterPro" id="IPR041698">
    <property type="entry name" value="Methyltransf_25"/>
</dbReference>